<proteinExistence type="predicted"/>
<sequence length="98" mass="11395">MEYELEDKEDLEELESYHSKQVNDTDNNISSQQNDKLSSEVIDTSEENSATFIAAYEVQLNENSDKLIVHKHQEILIGENLRKFSTPSEANFLHFIIY</sequence>
<dbReference type="Proteomes" id="UP000266861">
    <property type="component" value="Unassembled WGS sequence"/>
</dbReference>
<gene>
    <name evidence="2" type="ORF">Glove_145g6</name>
</gene>
<feature type="region of interest" description="Disordered" evidence="1">
    <location>
        <begin position="1"/>
        <end position="42"/>
    </location>
</feature>
<organism evidence="2 3">
    <name type="scientific">Diversispora epigaea</name>
    <dbReference type="NCBI Taxonomy" id="1348612"/>
    <lineage>
        <taxon>Eukaryota</taxon>
        <taxon>Fungi</taxon>
        <taxon>Fungi incertae sedis</taxon>
        <taxon>Mucoromycota</taxon>
        <taxon>Glomeromycotina</taxon>
        <taxon>Glomeromycetes</taxon>
        <taxon>Diversisporales</taxon>
        <taxon>Diversisporaceae</taxon>
        <taxon>Diversispora</taxon>
    </lineage>
</organism>
<feature type="compositionally biased region" description="Polar residues" evidence="1">
    <location>
        <begin position="24"/>
        <end position="36"/>
    </location>
</feature>
<keyword evidence="3" id="KW-1185">Reference proteome</keyword>
<dbReference type="EMBL" id="PQFF01000136">
    <property type="protein sequence ID" value="RHZ79455.1"/>
    <property type="molecule type" value="Genomic_DNA"/>
</dbReference>
<evidence type="ECO:0000313" key="3">
    <source>
        <dbReference type="Proteomes" id="UP000266861"/>
    </source>
</evidence>
<feature type="compositionally biased region" description="Acidic residues" evidence="1">
    <location>
        <begin position="1"/>
        <end position="14"/>
    </location>
</feature>
<reference evidence="2 3" key="1">
    <citation type="submission" date="2018-08" db="EMBL/GenBank/DDBJ databases">
        <title>Genome and evolution of the arbuscular mycorrhizal fungus Diversispora epigaea (formerly Glomus versiforme) and its bacterial endosymbionts.</title>
        <authorList>
            <person name="Sun X."/>
            <person name="Fei Z."/>
            <person name="Harrison M."/>
        </authorList>
    </citation>
    <scope>NUCLEOTIDE SEQUENCE [LARGE SCALE GENOMIC DNA]</scope>
    <source>
        <strain evidence="2 3">IT104</strain>
    </source>
</reference>
<comment type="caution">
    <text evidence="2">The sequence shown here is derived from an EMBL/GenBank/DDBJ whole genome shotgun (WGS) entry which is preliminary data.</text>
</comment>
<protein>
    <submittedName>
        <fullName evidence="2">Uncharacterized protein</fullName>
    </submittedName>
</protein>
<evidence type="ECO:0000256" key="1">
    <source>
        <dbReference type="SAM" id="MobiDB-lite"/>
    </source>
</evidence>
<evidence type="ECO:0000313" key="2">
    <source>
        <dbReference type="EMBL" id="RHZ79455.1"/>
    </source>
</evidence>
<accession>A0A397ITW7</accession>
<dbReference type="AlphaFoldDB" id="A0A397ITW7"/>
<name>A0A397ITW7_9GLOM</name>